<dbReference type="PATRIC" id="fig|1121326.3.peg.4500"/>
<dbReference type="RefSeq" id="WP_066627131.1">
    <property type="nucleotide sequence ID" value="NZ_FQXL01000055.1"/>
</dbReference>
<dbReference type="Proteomes" id="UP000076603">
    <property type="component" value="Unassembled WGS sequence"/>
</dbReference>
<organism evidence="2 3">
    <name type="scientific">Clostridium magnum DSM 2767</name>
    <dbReference type="NCBI Taxonomy" id="1121326"/>
    <lineage>
        <taxon>Bacteria</taxon>
        <taxon>Bacillati</taxon>
        <taxon>Bacillota</taxon>
        <taxon>Clostridia</taxon>
        <taxon>Eubacteriales</taxon>
        <taxon>Clostridiaceae</taxon>
        <taxon>Clostridium</taxon>
    </lineage>
</organism>
<feature type="transmembrane region" description="Helical" evidence="1">
    <location>
        <begin position="7"/>
        <end position="25"/>
    </location>
</feature>
<sequence length="165" mass="19561">MNALKRNTKVIMVVVFIMIFEWYGLKQYYNYIPTSAPTPKIMYKNRKIVLKNADFNWFDKDSGGNSNIFGDPAETLRDYKPVDVGSEDSLEYSFPQKPPRIVSITITKWYGSQWKLVDRYFRFYSDKKEDRIILLPKEKGIYIYEIDGEWDETHNTANIFKINVN</sequence>
<dbReference type="OrthoDB" id="1937684at2"/>
<gene>
    <name evidence="2" type="ORF">CLMAG_44380</name>
</gene>
<name>A0A162RII1_9CLOT</name>
<evidence type="ECO:0000256" key="1">
    <source>
        <dbReference type="SAM" id="Phobius"/>
    </source>
</evidence>
<proteinExistence type="predicted"/>
<reference evidence="2 3" key="1">
    <citation type="submission" date="2016-04" db="EMBL/GenBank/DDBJ databases">
        <title>Genome sequence of Clostridium magnum DSM 2767.</title>
        <authorList>
            <person name="Poehlein A."/>
            <person name="Uhlig R."/>
            <person name="Fischer R."/>
            <person name="Bahl H."/>
            <person name="Daniel R."/>
        </authorList>
    </citation>
    <scope>NUCLEOTIDE SEQUENCE [LARGE SCALE GENOMIC DNA]</scope>
    <source>
        <strain evidence="2 3">DSM 2767</strain>
    </source>
</reference>
<dbReference type="STRING" id="1121326.CLMAG_44380"/>
<keyword evidence="1" id="KW-0472">Membrane</keyword>
<dbReference type="EMBL" id="LWAE01000006">
    <property type="protein sequence ID" value="KZL89954.1"/>
    <property type="molecule type" value="Genomic_DNA"/>
</dbReference>
<evidence type="ECO:0000313" key="3">
    <source>
        <dbReference type="Proteomes" id="UP000076603"/>
    </source>
</evidence>
<keyword evidence="1" id="KW-1133">Transmembrane helix</keyword>
<keyword evidence="3" id="KW-1185">Reference proteome</keyword>
<evidence type="ECO:0000313" key="2">
    <source>
        <dbReference type="EMBL" id="KZL89954.1"/>
    </source>
</evidence>
<accession>A0A162RII1</accession>
<protein>
    <submittedName>
        <fullName evidence="2">Uncharacterized protein</fullName>
    </submittedName>
</protein>
<keyword evidence="1" id="KW-0812">Transmembrane</keyword>
<dbReference type="AlphaFoldDB" id="A0A162RII1"/>
<comment type="caution">
    <text evidence="2">The sequence shown here is derived from an EMBL/GenBank/DDBJ whole genome shotgun (WGS) entry which is preliminary data.</text>
</comment>